<evidence type="ECO:0000259" key="1">
    <source>
        <dbReference type="Pfam" id="PF02591"/>
    </source>
</evidence>
<proteinExistence type="predicted"/>
<organism evidence="3 4">
    <name type="scientific">Bradymonas sediminis</name>
    <dbReference type="NCBI Taxonomy" id="1548548"/>
    <lineage>
        <taxon>Bacteria</taxon>
        <taxon>Deltaproteobacteria</taxon>
        <taxon>Bradymonadales</taxon>
        <taxon>Bradymonadaceae</taxon>
        <taxon>Bradymonas</taxon>
    </lineage>
</organism>
<dbReference type="KEGG" id="bsed:DN745_13075"/>
<dbReference type="Proteomes" id="UP000249799">
    <property type="component" value="Chromosome"/>
</dbReference>
<evidence type="ECO:0000313" key="3">
    <source>
        <dbReference type="EMBL" id="AWV90215.1"/>
    </source>
</evidence>
<keyword evidence="4" id="KW-1185">Reference proteome</keyword>
<dbReference type="EMBL" id="CP030032">
    <property type="protein sequence ID" value="AWV90215.1"/>
    <property type="molecule type" value="Genomic_DNA"/>
</dbReference>
<dbReference type="Gene3D" id="1.10.287.1490">
    <property type="match status" value="1"/>
</dbReference>
<feature type="domain" description="C4-type zinc ribbon" evidence="1">
    <location>
        <begin position="199"/>
        <end position="230"/>
    </location>
</feature>
<evidence type="ECO:0000313" key="4">
    <source>
        <dbReference type="Proteomes" id="UP000249799"/>
    </source>
</evidence>
<accession>A0A2Z4FN06</accession>
<dbReference type="Pfam" id="PF02591">
    <property type="entry name" value="Zn_ribbon_9"/>
    <property type="match status" value="1"/>
</dbReference>
<dbReference type="AlphaFoldDB" id="A0A2Z4FN06"/>
<feature type="domain" description="CT398-like coiled coil hairpin" evidence="2">
    <location>
        <begin position="11"/>
        <end position="185"/>
    </location>
</feature>
<name>A0A2Z4FN06_9DELT</name>
<protein>
    <submittedName>
        <fullName evidence="3">Uncharacterized protein</fullName>
    </submittedName>
</protein>
<dbReference type="RefSeq" id="WP_111335486.1">
    <property type="nucleotide sequence ID" value="NZ_CP030032.1"/>
</dbReference>
<dbReference type="Pfam" id="PF24481">
    <property type="entry name" value="CT398_CC"/>
    <property type="match status" value="1"/>
</dbReference>
<dbReference type="InterPro" id="IPR003743">
    <property type="entry name" value="Zf-RING_7"/>
</dbReference>
<dbReference type="OrthoDB" id="9795058at2"/>
<gene>
    <name evidence="3" type="ORF">DN745_13075</name>
</gene>
<reference evidence="3 4" key="1">
    <citation type="submission" date="2018-06" db="EMBL/GenBank/DDBJ databases">
        <title>Lujinxingia sediminis gen. nov. sp. nov., a new facultative anaerobic member of the class Deltaproteobacteria, and proposal of Lujinxingaceae fam. nov.</title>
        <authorList>
            <person name="Guo L.-Y."/>
            <person name="Li C.-M."/>
            <person name="Wang S."/>
            <person name="Du Z.-J."/>
        </authorList>
    </citation>
    <scope>NUCLEOTIDE SEQUENCE [LARGE SCALE GENOMIC DNA]</scope>
    <source>
        <strain evidence="3 4">FA350</strain>
    </source>
</reference>
<sequence>MKKQLALLRELQRIDLQFDELEAQKSEIQQKLEENRGFLEKLIDDLDRQKQEFEDVRNLRRQKKADIEEVRESLAASQEKLKSIGSQKEFNAVEVEIEVFKKKLEQTQEEAIHLDEVIETVETSVEEKEEKIVQLREGIAAEVAEGEQQLADIDDVLEKRRNRQEAARSEVQKHVLRKYDFIRSRRPGLAVVAAKNGHCEGCYMALPPQQFIEIQRGDTFDICPSCQRILYYWEEAKGEEGEAPVDEAAEAS</sequence>
<dbReference type="InterPro" id="IPR056003">
    <property type="entry name" value="CT398_CC_hairpin"/>
</dbReference>
<evidence type="ECO:0000259" key="2">
    <source>
        <dbReference type="Pfam" id="PF24481"/>
    </source>
</evidence>